<evidence type="ECO:0000256" key="1">
    <source>
        <dbReference type="SAM" id="MobiDB-lite"/>
    </source>
</evidence>
<evidence type="ECO:0000313" key="3">
    <source>
        <dbReference type="Proteomes" id="UP001320420"/>
    </source>
</evidence>
<keyword evidence="3" id="KW-1185">Reference proteome</keyword>
<feature type="compositionally biased region" description="Polar residues" evidence="1">
    <location>
        <begin position="85"/>
        <end position="106"/>
    </location>
</feature>
<feature type="compositionally biased region" description="Low complexity" evidence="1">
    <location>
        <begin position="65"/>
        <end position="80"/>
    </location>
</feature>
<protein>
    <submittedName>
        <fullName evidence="2">Uncharacterized protein</fullName>
    </submittedName>
</protein>
<proteinExistence type="predicted"/>
<evidence type="ECO:0000313" key="2">
    <source>
        <dbReference type="EMBL" id="KAK7757913.1"/>
    </source>
</evidence>
<dbReference type="EMBL" id="JAKJXP020000001">
    <property type="protein sequence ID" value="KAK7757913.1"/>
    <property type="molecule type" value="Genomic_DNA"/>
</dbReference>
<name>A0AAN9VD23_9PEZI</name>
<sequence>MPTSTTPRSRSPVKGPSTEEFGYGDVSMMVEPPTDFMDEEQSEQSDQSEHPGLEPPQEETTVRLFPQSFQPQSSSQHPPQIARPDQNQDASIGNAQGRRYQTQTPELQKRLSQKEVQPSPNSPGRLVPFDWDEFEARYQKALDEADEQEKELLEEFDHLVRYFNAWASASSAHDNERAVKRLQTRERHVRISEQALSQRKKHLAEVMKAFKSALALLSTT</sequence>
<reference evidence="2 3" key="1">
    <citation type="submission" date="2024-02" db="EMBL/GenBank/DDBJ databases">
        <title>De novo assembly and annotation of 12 fungi associated with fruit tree decline syndrome in Ontario, Canada.</title>
        <authorList>
            <person name="Sulman M."/>
            <person name="Ellouze W."/>
            <person name="Ilyukhin E."/>
        </authorList>
    </citation>
    <scope>NUCLEOTIDE SEQUENCE [LARGE SCALE GENOMIC DNA]</scope>
    <source>
        <strain evidence="2 3">M11/M66-122</strain>
    </source>
</reference>
<dbReference type="AlphaFoldDB" id="A0AAN9VD23"/>
<comment type="caution">
    <text evidence="2">The sequence shown here is derived from an EMBL/GenBank/DDBJ whole genome shotgun (WGS) entry which is preliminary data.</text>
</comment>
<gene>
    <name evidence="2" type="ORF">SLS62_000291</name>
</gene>
<dbReference type="Proteomes" id="UP001320420">
    <property type="component" value="Unassembled WGS sequence"/>
</dbReference>
<accession>A0AAN9VD23</accession>
<feature type="region of interest" description="Disordered" evidence="1">
    <location>
        <begin position="1"/>
        <end position="128"/>
    </location>
</feature>
<organism evidence="2 3">
    <name type="scientific">Diatrype stigma</name>
    <dbReference type="NCBI Taxonomy" id="117547"/>
    <lineage>
        <taxon>Eukaryota</taxon>
        <taxon>Fungi</taxon>
        <taxon>Dikarya</taxon>
        <taxon>Ascomycota</taxon>
        <taxon>Pezizomycotina</taxon>
        <taxon>Sordariomycetes</taxon>
        <taxon>Xylariomycetidae</taxon>
        <taxon>Xylariales</taxon>
        <taxon>Diatrypaceae</taxon>
        <taxon>Diatrype</taxon>
    </lineage>
</organism>